<evidence type="ECO:0000256" key="1">
    <source>
        <dbReference type="ARBA" id="ARBA00022679"/>
    </source>
</evidence>
<dbReference type="KEGG" id="snep:Enr13x_06070"/>
<accession>A0A518HIU5</accession>
<dbReference type="InterPro" id="IPR019734">
    <property type="entry name" value="TPR_rpt"/>
</dbReference>
<dbReference type="PANTHER" id="PTHR43289">
    <property type="entry name" value="MITOGEN-ACTIVATED PROTEIN KINASE KINASE KINASE 20-RELATED"/>
    <property type="match status" value="1"/>
</dbReference>
<dbReference type="Gene3D" id="3.30.200.20">
    <property type="entry name" value="Phosphorylase Kinase, domain 1"/>
    <property type="match status" value="1"/>
</dbReference>
<dbReference type="PANTHER" id="PTHR43289:SF30">
    <property type="entry name" value="NON-SPECIFIC SERINE_THREONINE PROTEIN KINASE"/>
    <property type="match status" value="1"/>
</dbReference>
<sequence>MVEAGQRLLAFEILGTLGAGAMGEVYLAHDTTLDRQVAIKVLSVDVADNASIGQRFKREAQTLAALNHPCVAQIYGYHQTDELCFLSLEYVDGKDLSEHLADGPMSVEDTIRFAERICEGLGAAHAKGIIHRDLKPGNIRIGPDGSVKILDFGLARFVTSTEPEPFTATSSKTTCLPLTVHGAILGTPAYMSPEQAQGLPIDRRTDIWSLGCVLYECLAGKPVFDGRSLPQVMAAVLQREPDWQALPETTPEPLRALLKRCLQKDREHRFDNIAEIRARILRLDDGAASAGSTAVALAQQSVSRRDWPTAYDILRQADQRGELCPEGLEMLGECARWTGRFDEIVDPIERAHEAYVARADQRGAVRTALELSHANDDAGRTSLATAWLGRADELVAKLPEGPEHAWHAWFHNRCCMAEGNLDGQERQARRALQLARRYEERNVEALALVDLSHVATTRGESQATLDLIQRATSMALGGEIDLFATGMVFCNTIWACRCRGEWQRAQEWTESATRWVNRQQIEYFPGMCRVHRSEVLRVRGDLVAAERESEAATRQVSQALPAYAVFPWSELGEVRRRRGNFAAAMTAFQQAISLGWDPQPGLALLLMQRGDAASAHRSIERTFREPRPTMVCEDRVNLLVARATIAVAVDELAIAESAIAELAGMADRNNTPWDNAAAAHTRGLLDLASGGFGQAVEQLTRARRWWIELNTPYELANTCVLLAKALHADGDPTRAKIELAAARDGFARIGAEFDRDQAQALLDKFDGRALRLDRPGSTPTPHQALMSRRGDTWMFKFNGRQLQLRNTRGLEHLSKLLRQPGVDCWAVDLAGSGGAFDRGDAGEMLDASAREAYRRRAEELQSELADLDPTSDPVNTERIRTELDAIAQTLAAAVGLGGRPRRAGSAIERARQSVTKGIRGAIRKVTDADAELGRYLEATIKTGTACRFEAQLREAVDWVVEDPSSE</sequence>
<dbReference type="PROSITE" id="PS50005">
    <property type="entry name" value="TPR"/>
    <property type="match status" value="1"/>
</dbReference>
<dbReference type="OrthoDB" id="27092at2"/>
<dbReference type="InterPro" id="IPR011990">
    <property type="entry name" value="TPR-like_helical_dom_sf"/>
</dbReference>
<keyword evidence="3 8" id="KW-0418">Kinase</keyword>
<keyword evidence="9" id="KW-1185">Reference proteome</keyword>
<keyword evidence="4 6" id="KW-0067">ATP-binding</keyword>
<keyword evidence="2 6" id="KW-0547">Nucleotide-binding</keyword>
<dbReference type="AlphaFoldDB" id="A0A518HIU5"/>
<feature type="domain" description="Protein kinase" evidence="7">
    <location>
        <begin position="11"/>
        <end position="281"/>
    </location>
</feature>
<dbReference type="GO" id="GO:0004674">
    <property type="term" value="F:protein serine/threonine kinase activity"/>
    <property type="evidence" value="ECO:0007669"/>
    <property type="project" value="UniProtKB-EC"/>
</dbReference>
<gene>
    <name evidence="8" type="primary">pknB_2</name>
    <name evidence="8" type="ORF">Enr13x_06070</name>
</gene>
<dbReference type="InterPro" id="IPR000719">
    <property type="entry name" value="Prot_kinase_dom"/>
</dbReference>
<dbReference type="RefSeq" id="WP_145384587.1">
    <property type="nucleotide sequence ID" value="NZ_CP037423.1"/>
</dbReference>
<dbReference type="PROSITE" id="PS00107">
    <property type="entry name" value="PROTEIN_KINASE_ATP"/>
    <property type="match status" value="1"/>
</dbReference>
<proteinExistence type="predicted"/>
<evidence type="ECO:0000256" key="2">
    <source>
        <dbReference type="ARBA" id="ARBA00022741"/>
    </source>
</evidence>
<dbReference type="Pfam" id="PF00069">
    <property type="entry name" value="Pkinase"/>
    <property type="match status" value="1"/>
</dbReference>
<dbReference type="PROSITE" id="PS50011">
    <property type="entry name" value="PROTEIN_KINASE_DOM"/>
    <property type="match status" value="1"/>
</dbReference>
<keyword evidence="5" id="KW-0802">TPR repeat</keyword>
<dbReference type="CDD" id="cd14014">
    <property type="entry name" value="STKc_PknB_like"/>
    <property type="match status" value="1"/>
</dbReference>
<dbReference type="Gene3D" id="1.25.40.10">
    <property type="entry name" value="Tetratricopeptide repeat domain"/>
    <property type="match status" value="2"/>
</dbReference>
<dbReference type="InterPro" id="IPR011009">
    <property type="entry name" value="Kinase-like_dom_sf"/>
</dbReference>
<evidence type="ECO:0000256" key="3">
    <source>
        <dbReference type="ARBA" id="ARBA00022777"/>
    </source>
</evidence>
<dbReference type="GO" id="GO:0005524">
    <property type="term" value="F:ATP binding"/>
    <property type="evidence" value="ECO:0007669"/>
    <property type="project" value="UniProtKB-UniRule"/>
</dbReference>
<feature type="repeat" description="TPR" evidence="5">
    <location>
        <begin position="565"/>
        <end position="598"/>
    </location>
</feature>
<dbReference type="EMBL" id="CP037423">
    <property type="protein sequence ID" value="QDV40771.1"/>
    <property type="molecule type" value="Genomic_DNA"/>
</dbReference>
<dbReference type="Gene3D" id="1.10.510.10">
    <property type="entry name" value="Transferase(Phosphotransferase) domain 1"/>
    <property type="match status" value="1"/>
</dbReference>
<dbReference type="SMART" id="SM00220">
    <property type="entry name" value="S_TKc"/>
    <property type="match status" value="1"/>
</dbReference>
<evidence type="ECO:0000313" key="8">
    <source>
        <dbReference type="EMBL" id="QDV40771.1"/>
    </source>
</evidence>
<dbReference type="SUPFAM" id="SSF48452">
    <property type="entry name" value="TPR-like"/>
    <property type="match status" value="2"/>
</dbReference>
<evidence type="ECO:0000259" key="7">
    <source>
        <dbReference type="PROSITE" id="PS50011"/>
    </source>
</evidence>
<protein>
    <submittedName>
        <fullName evidence="8">Serine/threonine-protein kinase PknB</fullName>
        <ecNumber evidence="8">2.7.11.1</ecNumber>
    </submittedName>
</protein>
<dbReference type="EC" id="2.7.11.1" evidence="8"/>
<evidence type="ECO:0000256" key="6">
    <source>
        <dbReference type="PROSITE-ProRule" id="PRU10141"/>
    </source>
</evidence>
<evidence type="ECO:0000256" key="4">
    <source>
        <dbReference type="ARBA" id="ARBA00022840"/>
    </source>
</evidence>
<name>A0A518HIU5_9BACT</name>
<keyword evidence="1 8" id="KW-0808">Transferase</keyword>
<organism evidence="8 9">
    <name type="scientific">Stieleria neptunia</name>
    <dbReference type="NCBI Taxonomy" id="2527979"/>
    <lineage>
        <taxon>Bacteria</taxon>
        <taxon>Pseudomonadati</taxon>
        <taxon>Planctomycetota</taxon>
        <taxon>Planctomycetia</taxon>
        <taxon>Pirellulales</taxon>
        <taxon>Pirellulaceae</taxon>
        <taxon>Stieleria</taxon>
    </lineage>
</organism>
<feature type="binding site" evidence="6">
    <location>
        <position position="40"/>
    </location>
    <ligand>
        <name>ATP</name>
        <dbReference type="ChEBI" id="CHEBI:30616"/>
    </ligand>
</feature>
<dbReference type="Proteomes" id="UP000319004">
    <property type="component" value="Chromosome"/>
</dbReference>
<evidence type="ECO:0000256" key="5">
    <source>
        <dbReference type="PROSITE-ProRule" id="PRU00339"/>
    </source>
</evidence>
<dbReference type="InterPro" id="IPR017441">
    <property type="entry name" value="Protein_kinase_ATP_BS"/>
</dbReference>
<evidence type="ECO:0000313" key="9">
    <source>
        <dbReference type="Proteomes" id="UP000319004"/>
    </source>
</evidence>
<reference evidence="8 9" key="1">
    <citation type="submission" date="2019-03" db="EMBL/GenBank/DDBJ databases">
        <title>Deep-cultivation of Planctomycetes and their phenomic and genomic characterization uncovers novel biology.</title>
        <authorList>
            <person name="Wiegand S."/>
            <person name="Jogler M."/>
            <person name="Boedeker C."/>
            <person name="Pinto D."/>
            <person name="Vollmers J."/>
            <person name="Rivas-Marin E."/>
            <person name="Kohn T."/>
            <person name="Peeters S.H."/>
            <person name="Heuer A."/>
            <person name="Rast P."/>
            <person name="Oberbeckmann S."/>
            <person name="Bunk B."/>
            <person name="Jeske O."/>
            <person name="Meyerdierks A."/>
            <person name="Storesund J.E."/>
            <person name="Kallscheuer N."/>
            <person name="Luecker S."/>
            <person name="Lage O.M."/>
            <person name="Pohl T."/>
            <person name="Merkel B.J."/>
            <person name="Hornburger P."/>
            <person name="Mueller R.-W."/>
            <person name="Bruemmer F."/>
            <person name="Labrenz M."/>
            <person name="Spormann A.M."/>
            <person name="Op den Camp H."/>
            <person name="Overmann J."/>
            <person name="Amann R."/>
            <person name="Jetten M.S.M."/>
            <person name="Mascher T."/>
            <person name="Medema M.H."/>
            <person name="Devos D.P."/>
            <person name="Kaster A.-K."/>
            <person name="Ovreas L."/>
            <person name="Rohde M."/>
            <person name="Galperin M.Y."/>
            <person name="Jogler C."/>
        </authorList>
    </citation>
    <scope>NUCLEOTIDE SEQUENCE [LARGE SCALE GENOMIC DNA]</scope>
    <source>
        <strain evidence="8 9">Enr13</strain>
    </source>
</reference>
<dbReference type="SUPFAM" id="SSF56112">
    <property type="entry name" value="Protein kinase-like (PK-like)"/>
    <property type="match status" value="1"/>
</dbReference>